<proteinExistence type="predicted"/>
<name>A0A1X7JG90_9BACL</name>
<organism evidence="1 2">
    <name type="scientific">Paenibacillus aquistagni</name>
    <dbReference type="NCBI Taxonomy" id="1852522"/>
    <lineage>
        <taxon>Bacteria</taxon>
        <taxon>Bacillati</taxon>
        <taxon>Bacillota</taxon>
        <taxon>Bacilli</taxon>
        <taxon>Bacillales</taxon>
        <taxon>Paenibacillaceae</taxon>
        <taxon>Paenibacillus</taxon>
    </lineage>
</organism>
<dbReference type="Proteomes" id="UP000193834">
    <property type="component" value="Unassembled WGS sequence"/>
</dbReference>
<protein>
    <submittedName>
        <fullName evidence="1">Uncharacterized protein</fullName>
    </submittedName>
</protein>
<sequence length="44" mass="4635">MNQASERHIGSVGDGVTGAPVIELGYNHSTSCAVPDKVDMATYR</sequence>
<reference evidence="1 2" key="1">
    <citation type="submission" date="2017-04" db="EMBL/GenBank/DDBJ databases">
        <authorList>
            <person name="Afonso C.L."/>
            <person name="Miller P.J."/>
            <person name="Scott M.A."/>
            <person name="Spackman E."/>
            <person name="Goraichik I."/>
            <person name="Dimitrov K.M."/>
            <person name="Suarez D.L."/>
            <person name="Swayne D.E."/>
        </authorList>
    </citation>
    <scope>NUCLEOTIDE SEQUENCE [LARGE SCALE GENOMIC DNA]</scope>
    <source>
        <strain evidence="1 2">11</strain>
    </source>
</reference>
<dbReference type="AlphaFoldDB" id="A0A1X7JG90"/>
<gene>
    <name evidence="1" type="ORF">SAMN06295960_1558</name>
</gene>
<dbReference type="EMBL" id="FXAZ01000001">
    <property type="protein sequence ID" value="SMG27036.1"/>
    <property type="molecule type" value="Genomic_DNA"/>
</dbReference>
<evidence type="ECO:0000313" key="2">
    <source>
        <dbReference type="Proteomes" id="UP000193834"/>
    </source>
</evidence>
<keyword evidence="2" id="KW-1185">Reference proteome</keyword>
<evidence type="ECO:0000313" key="1">
    <source>
        <dbReference type="EMBL" id="SMG27036.1"/>
    </source>
</evidence>
<accession>A0A1X7JG90</accession>
<dbReference type="STRING" id="1852522.SAMN06295960_1558"/>